<evidence type="ECO:0000313" key="4">
    <source>
        <dbReference type="Proteomes" id="UP000307173"/>
    </source>
</evidence>
<dbReference type="InterPro" id="IPR024391">
    <property type="entry name" value="LDB19_N"/>
</dbReference>
<evidence type="ECO:0000256" key="1">
    <source>
        <dbReference type="SAM" id="MobiDB-lite"/>
    </source>
</evidence>
<evidence type="ECO:0000259" key="2">
    <source>
        <dbReference type="Pfam" id="PF13002"/>
    </source>
</evidence>
<dbReference type="Proteomes" id="UP000307173">
    <property type="component" value="Unassembled WGS sequence"/>
</dbReference>
<feature type="region of interest" description="Disordered" evidence="1">
    <location>
        <begin position="1"/>
        <end position="33"/>
    </location>
</feature>
<protein>
    <recommendedName>
        <fullName evidence="2">LDB19 N-terminal domain-containing protein</fullName>
    </recommendedName>
</protein>
<gene>
    <name evidence="3" type="ORF">CANINC_002256</name>
</gene>
<dbReference type="STRING" id="52247.A0A4T0X1N3"/>
<reference evidence="3 4" key="1">
    <citation type="journal article" date="2019" name="Front. Genet.">
        <title>Whole-Genome Sequencing of the Opportunistic Yeast Pathogen Candida inconspicua Uncovers Its Hybrid Origin.</title>
        <authorList>
            <person name="Mixao V."/>
            <person name="Hansen A.P."/>
            <person name="Saus E."/>
            <person name="Boekhout T."/>
            <person name="Lass-Florl C."/>
            <person name="Gabaldon T."/>
        </authorList>
    </citation>
    <scope>NUCLEOTIDE SEQUENCE [LARGE SCALE GENOMIC DNA]</scope>
    <source>
        <strain evidence="3 4">CBS 180</strain>
    </source>
</reference>
<proteinExistence type="predicted"/>
<sequence>MALTKLFSSLSSGSKKSSSTYLQPSTTNTASTSASDFDDYHLKSCNKPIPSSPTRFQIEIESPPIVFYGQPRDSSGAFFSGVITLDIKNNVKGKKNLEPIRSTSQLTKAQIDNDYVVLKYVTLFFIQTTRYGKPFLPNSATLNTCKNCTKRIVELARWDVLSKKTAFARGSTHSCPFSYVIPGCVPATTLLSTMNTTIEYELILKAVYLDPETKNEILVNLSHPIQISRSIRREEDRNSSRIFPPTDVTATAVIPNVAYPRSTFPLEIRLDHVSTYKRRWKMRKLNWRFEECVCVRAHHCTEHNAKYLEVYETTKKQKKSAKINKNSSSAGHPNVNFYFEVPQRQLNNNNNSITGNATPDLHPNDERYQTLQENNDGSPPTNNLAPAATNWSYTASPVTSTDSVNAVTPNSVDQLLSPYESMTFVEQQDIHNSELSTPIPPTPKEPNPLYIEEIRALSSGELKSGWKSDFSGDGRIELVVEVSLMNLVSMAVNNQIKMKNTVDSETIAAQGPTEINNANCSIDIDDPHLGINVSHNLIIELVVAEEMMQPTMASANYIHQNARLKASQSAQSAAAIAAGNSARMRTNQVALTSASPTAPREGDRRIGLMEDDFLDAKVGPEPATGNKSDQSNHMQGIPTGVARVLRMQFKVILSERSGVGISLDEEVPPTYHTVGSLSPPTYEVANDSSIPSLQDLVIHLDGNSDTSAQNSN</sequence>
<dbReference type="OrthoDB" id="3832628at2759"/>
<keyword evidence="4" id="KW-1185">Reference proteome</keyword>
<dbReference type="AlphaFoldDB" id="A0A4T0X1N3"/>
<accession>A0A4T0X1N3</accession>
<feature type="domain" description="LDB19 N-terminal" evidence="2">
    <location>
        <begin position="122"/>
        <end position="305"/>
    </location>
</feature>
<dbReference type="EMBL" id="SELW01000367">
    <property type="protein sequence ID" value="TID28852.1"/>
    <property type="molecule type" value="Genomic_DNA"/>
</dbReference>
<comment type="caution">
    <text evidence="3">The sequence shown here is derived from an EMBL/GenBank/DDBJ whole genome shotgun (WGS) entry which is preliminary data.</text>
</comment>
<feature type="region of interest" description="Disordered" evidence="1">
    <location>
        <begin position="346"/>
        <end position="388"/>
    </location>
</feature>
<dbReference type="Pfam" id="PF13002">
    <property type="entry name" value="LDB19"/>
    <property type="match status" value="1"/>
</dbReference>
<name>A0A4T0X1N3_9ASCO</name>
<feature type="compositionally biased region" description="Polar residues" evidence="1">
    <location>
        <begin position="369"/>
        <end position="388"/>
    </location>
</feature>
<organism evidence="3 4">
    <name type="scientific">Pichia inconspicua</name>
    <dbReference type="NCBI Taxonomy" id="52247"/>
    <lineage>
        <taxon>Eukaryota</taxon>
        <taxon>Fungi</taxon>
        <taxon>Dikarya</taxon>
        <taxon>Ascomycota</taxon>
        <taxon>Saccharomycotina</taxon>
        <taxon>Pichiomycetes</taxon>
        <taxon>Pichiales</taxon>
        <taxon>Pichiaceae</taxon>
        <taxon>Pichia</taxon>
    </lineage>
</organism>
<evidence type="ECO:0000313" key="3">
    <source>
        <dbReference type="EMBL" id="TID28852.1"/>
    </source>
</evidence>